<dbReference type="AlphaFoldDB" id="A4A827"/>
<dbReference type="GO" id="GO:0015979">
    <property type="term" value="P:photosynthesis"/>
    <property type="evidence" value="ECO:0007669"/>
    <property type="project" value="UniProtKB-KW"/>
</dbReference>
<protein>
    <recommendedName>
        <fullName evidence="4">Photosynthesis system II assembly factor Ycf48/Hcf136-like domain-containing protein</fullName>
    </recommendedName>
</protein>
<reference evidence="5 6" key="2">
    <citation type="journal article" date="2009" name="PLoS ONE">
        <title>The photosynthetic apparatus and its regulation in the aerobic gammaproteobacterium Congregibacter litoralis gen. nov., sp. nov.</title>
        <authorList>
            <person name="Spring S."/>
            <person name="Lunsdorf H."/>
            <person name="Fuchs B.M."/>
            <person name="Tindall B.J."/>
        </authorList>
    </citation>
    <scope>NUCLEOTIDE SEQUENCE [LARGE SCALE GENOMIC DNA]</scope>
    <source>
        <strain evidence="5">KT71</strain>
    </source>
</reference>
<comment type="caution">
    <text evidence="5">The sequence shown here is derived from an EMBL/GenBank/DDBJ whole genome shotgun (WGS) entry which is preliminary data.</text>
</comment>
<dbReference type="PANTHER" id="PTHR47199:SF2">
    <property type="entry name" value="PHOTOSYSTEM II STABILITY_ASSEMBLY FACTOR HCF136, CHLOROPLASTIC"/>
    <property type="match status" value="1"/>
</dbReference>
<dbReference type="InterPro" id="IPR015943">
    <property type="entry name" value="WD40/YVTN_repeat-like_dom_sf"/>
</dbReference>
<dbReference type="Pfam" id="PF14870">
    <property type="entry name" value="PSII_BNR"/>
    <property type="match status" value="1"/>
</dbReference>
<evidence type="ECO:0000259" key="4">
    <source>
        <dbReference type="Pfam" id="PF14870"/>
    </source>
</evidence>
<organism evidence="5 6">
    <name type="scientific">Congregibacter litoralis KT71</name>
    <dbReference type="NCBI Taxonomy" id="314285"/>
    <lineage>
        <taxon>Bacteria</taxon>
        <taxon>Pseudomonadati</taxon>
        <taxon>Pseudomonadota</taxon>
        <taxon>Gammaproteobacteria</taxon>
        <taxon>Cellvibrionales</taxon>
        <taxon>Halieaceae</taxon>
        <taxon>Congregibacter</taxon>
    </lineage>
</organism>
<keyword evidence="2" id="KW-0604">Photosystem II</keyword>
<evidence type="ECO:0000256" key="3">
    <source>
        <dbReference type="SAM" id="SignalP"/>
    </source>
</evidence>
<gene>
    <name evidence="5" type="ORF">KT71_14669</name>
</gene>
<evidence type="ECO:0000256" key="1">
    <source>
        <dbReference type="ARBA" id="ARBA00022531"/>
    </source>
</evidence>
<keyword evidence="6" id="KW-1185">Reference proteome</keyword>
<dbReference type="RefSeq" id="WP_023659609.1">
    <property type="nucleotide sequence ID" value="NZ_CM002299.1"/>
</dbReference>
<dbReference type="eggNOG" id="COG4447">
    <property type="taxonomic scope" value="Bacteria"/>
</dbReference>
<feature type="chain" id="PRO_5002665553" description="Photosynthesis system II assembly factor Ycf48/Hcf136-like domain-containing protein" evidence="3">
    <location>
        <begin position="44"/>
        <end position="406"/>
    </location>
</feature>
<dbReference type="InterPro" id="IPR036278">
    <property type="entry name" value="Sialidase_sf"/>
</dbReference>
<dbReference type="STRING" id="314285.KT71_14669"/>
<dbReference type="PANTHER" id="PTHR47199">
    <property type="entry name" value="PHOTOSYSTEM II STABILITY/ASSEMBLY FACTOR HCF136, CHLOROPLASTIC"/>
    <property type="match status" value="1"/>
</dbReference>
<feature type="signal peptide" evidence="3">
    <location>
        <begin position="1"/>
        <end position="43"/>
    </location>
</feature>
<dbReference type="EMBL" id="AAOA02000001">
    <property type="protein sequence ID" value="EAQ97822.2"/>
    <property type="molecule type" value="Genomic_DNA"/>
</dbReference>
<dbReference type="InterPro" id="IPR028203">
    <property type="entry name" value="PSII_CF48-like_dom"/>
</dbReference>
<sequence>MATSRLRHCVGLGVARTVTREKTWIGRCLAAIFCMLLSGTLHGADPDGESKALVFTPAPTVRNPESQQLLDITRAGERILAVGAAGLIVVSDDEGDSWRQVPGVPVSTTLTAVTFPTPTRGWAVGHGGVILATEDAGETWHQQFDGYRGAEAFLDFARMQRSRLQSQLDAMEADSDLSENSAELEELAIALDDALFIEEEALLAVENGPADPFLDVAFFDAMSGLAVGAYGMSFLTTDGGANWAVNQQGIDNIERFHLYGLHIEDSLVTITGEAGLLFQSRDRGYRFRRFYDVYEGSLFGAVPIAAGLVSYGLRGNVFLQSRPGGEWRELHTRSESSLYGAVALSDGGALLLGAGGMLVRLSDDGEARLFQHPGRSTFSSGLEGHEGEIWLVGMGGVARFSRAVAQ</sequence>
<accession>A4A827</accession>
<dbReference type="GO" id="GO:0009523">
    <property type="term" value="C:photosystem II"/>
    <property type="evidence" value="ECO:0007669"/>
    <property type="project" value="UniProtKB-KW"/>
</dbReference>
<dbReference type="Proteomes" id="UP000019205">
    <property type="component" value="Chromosome"/>
</dbReference>
<keyword evidence="3" id="KW-0732">Signal</keyword>
<keyword evidence="1" id="KW-0602">Photosynthesis</keyword>
<evidence type="ECO:0000256" key="2">
    <source>
        <dbReference type="ARBA" id="ARBA00023276"/>
    </source>
</evidence>
<proteinExistence type="predicted"/>
<dbReference type="Gene3D" id="2.130.10.10">
    <property type="entry name" value="YVTN repeat-like/Quinoprotein amine dehydrogenase"/>
    <property type="match status" value="1"/>
</dbReference>
<dbReference type="HOGENOM" id="CLU_063224_1_0_6"/>
<dbReference type="SUPFAM" id="SSF50939">
    <property type="entry name" value="Sialidases"/>
    <property type="match status" value="1"/>
</dbReference>
<evidence type="ECO:0000313" key="6">
    <source>
        <dbReference type="Proteomes" id="UP000019205"/>
    </source>
</evidence>
<name>A4A827_9GAMM</name>
<feature type="domain" description="Photosynthesis system II assembly factor Ycf48/Hcf136-like" evidence="4">
    <location>
        <begin position="212"/>
        <end position="289"/>
    </location>
</feature>
<reference evidence="5 6" key="1">
    <citation type="journal article" date="2007" name="Proc. Natl. Acad. Sci. U.S.A.">
        <title>Characterization of a marine gammaproteobacterium capable of aerobic anoxygenic photosynthesis.</title>
        <authorList>
            <person name="Fuchs B.M."/>
            <person name="Spring S."/>
            <person name="Teeling H."/>
            <person name="Quast C."/>
            <person name="Wulf J."/>
            <person name="Schattenhofer M."/>
            <person name="Yan S."/>
            <person name="Ferriera S."/>
            <person name="Johnson J."/>
            <person name="Glockner F.O."/>
            <person name="Amann R."/>
        </authorList>
    </citation>
    <scope>NUCLEOTIDE SEQUENCE [LARGE SCALE GENOMIC DNA]</scope>
    <source>
        <strain evidence="5">KT71</strain>
    </source>
</reference>
<evidence type="ECO:0000313" key="5">
    <source>
        <dbReference type="EMBL" id="EAQ97822.2"/>
    </source>
</evidence>